<dbReference type="InterPro" id="IPR044816">
    <property type="entry name" value="BURP"/>
</dbReference>
<feature type="chain" id="PRO_5013265650" description="BURP domain-containing protein" evidence="1">
    <location>
        <begin position="23"/>
        <end position="325"/>
    </location>
</feature>
<dbReference type="AlphaFoldDB" id="A0A2C9V169"/>
<dbReference type="Gramene" id="Manes.11G089000.1.v8.1">
    <property type="protein sequence ID" value="Manes.11G089000.1.v8.1.CDS"/>
    <property type="gene ID" value="Manes.11G089000.v8.1"/>
</dbReference>
<name>A0A2C9V169_MANES</name>
<evidence type="ECO:0000313" key="3">
    <source>
        <dbReference type="EMBL" id="OAY37282.1"/>
    </source>
</evidence>
<accession>A0A2C9V169</accession>
<protein>
    <recommendedName>
        <fullName evidence="2">BURP domain-containing protein</fullName>
    </recommendedName>
</protein>
<dbReference type="Pfam" id="PF03181">
    <property type="entry name" value="BURP"/>
    <property type="match status" value="1"/>
</dbReference>
<dbReference type="PROSITE" id="PS51277">
    <property type="entry name" value="BURP"/>
    <property type="match status" value="1"/>
</dbReference>
<dbReference type="PANTHER" id="PTHR31236:SF69">
    <property type="entry name" value="BURP DOMAIN-CONTAINING PROTEIN"/>
    <property type="match status" value="1"/>
</dbReference>
<evidence type="ECO:0000313" key="4">
    <source>
        <dbReference type="Proteomes" id="UP000091857"/>
    </source>
</evidence>
<dbReference type="SMART" id="SM01045">
    <property type="entry name" value="BURP"/>
    <property type="match status" value="1"/>
</dbReference>
<keyword evidence="4" id="KW-1185">Reference proteome</keyword>
<sequence>MVPQFAYCILFLNLLLFMCAHGIRDDITDQELEKKKFSEEYSLETGKITKEKFSHKKFHSQIERDTNKVIKNNSLQLYYSILNEIIGKIPLWRHPPGSAEESSAKTVSKCENFVVDYIQASYVGLFTLHSLHKGKIIPIYFPIDDYSSTFPPFMSKKIADSSTLKNPQKVCEITSSDDQEHTRFCATSLKSMLDYIRLVFKSDEGFKVVETIHYPSLSTALLQDYVVVETVQEIEGSGKVFCHPMNRSFYCHFDDEHARVFKISLGGENGDQVEAIAVCHMNTSQLSPDLIAFRLLPVKPGSPFCHFLPAGHLVWVHSPTITYVA</sequence>
<dbReference type="OrthoDB" id="853196at2759"/>
<proteinExistence type="predicted"/>
<evidence type="ECO:0000259" key="2">
    <source>
        <dbReference type="PROSITE" id="PS51277"/>
    </source>
</evidence>
<comment type="caution">
    <text evidence="3">The sequence shown here is derived from an EMBL/GenBank/DDBJ whole genome shotgun (WGS) entry which is preliminary data.</text>
</comment>
<organism evidence="3 4">
    <name type="scientific">Manihot esculenta</name>
    <name type="common">Cassava</name>
    <name type="synonym">Jatropha manihot</name>
    <dbReference type="NCBI Taxonomy" id="3983"/>
    <lineage>
        <taxon>Eukaryota</taxon>
        <taxon>Viridiplantae</taxon>
        <taxon>Streptophyta</taxon>
        <taxon>Embryophyta</taxon>
        <taxon>Tracheophyta</taxon>
        <taxon>Spermatophyta</taxon>
        <taxon>Magnoliopsida</taxon>
        <taxon>eudicotyledons</taxon>
        <taxon>Gunneridae</taxon>
        <taxon>Pentapetalae</taxon>
        <taxon>rosids</taxon>
        <taxon>fabids</taxon>
        <taxon>Malpighiales</taxon>
        <taxon>Euphorbiaceae</taxon>
        <taxon>Crotonoideae</taxon>
        <taxon>Manihoteae</taxon>
        <taxon>Manihot</taxon>
    </lineage>
</organism>
<gene>
    <name evidence="3" type="ORF">MANES_11G089000v8</name>
</gene>
<keyword evidence="1" id="KW-0732">Signal</keyword>
<dbReference type="STRING" id="3983.A0A2C9V169"/>
<feature type="signal peptide" evidence="1">
    <location>
        <begin position="1"/>
        <end position="22"/>
    </location>
</feature>
<feature type="domain" description="BURP" evidence="2">
    <location>
        <begin position="125"/>
        <end position="318"/>
    </location>
</feature>
<dbReference type="Proteomes" id="UP000091857">
    <property type="component" value="Chromosome 11"/>
</dbReference>
<reference evidence="4" key="1">
    <citation type="journal article" date="2016" name="Nat. Biotechnol.">
        <title>Sequencing wild and cultivated cassava and related species reveals extensive interspecific hybridization and genetic diversity.</title>
        <authorList>
            <person name="Bredeson J.V."/>
            <person name="Lyons J.B."/>
            <person name="Prochnik S.E."/>
            <person name="Wu G.A."/>
            <person name="Ha C.M."/>
            <person name="Edsinger-Gonzales E."/>
            <person name="Grimwood J."/>
            <person name="Schmutz J."/>
            <person name="Rabbi I.Y."/>
            <person name="Egesi C."/>
            <person name="Nauluvula P."/>
            <person name="Lebot V."/>
            <person name="Ndunguru J."/>
            <person name="Mkamilo G."/>
            <person name="Bart R.S."/>
            <person name="Setter T.L."/>
            <person name="Gleadow R.M."/>
            <person name="Kulakow P."/>
            <person name="Ferguson M.E."/>
            <person name="Rounsley S."/>
            <person name="Rokhsar D.S."/>
        </authorList>
    </citation>
    <scope>NUCLEOTIDE SEQUENCE [LARGE SCALE GENOMIC DNA]</scope>
    <source>
        <strain evidence="4">cv. AM560-2</strain>
    </source>
</reference>
<dbReference type="PANTHER" id="PTHR31236">
    <property type="entry name" value="BURP DOMAIN PROTEIN USPL1-LIKE"/>
    <property type="match status" value="1"/>
</dbReference>
<dbReference type="InterPro" id="IPR004873">
    <property type="entry name" value="BURP_dom"/>
</dbReference>
<dbReference type="EMBL" id="CM004397">
    <property type="protein sequence ID" value="OAY37282.1"/>
    <property type="molecule type" value="Genomic_DNA"/>
</dbReference>
<evidence type="ECO:0000256" key="1">
    <source>
        <dbReference type="SAM" id="SignalP"/>
    </source>
</evidence>